<dbReference type="EMBL" id="CAJOAX010001422">
    <property type="protein sequence ID" value="CAF3714226.1"/>
    <property type="molecule type" value="Genomic_DNA"/>
</dbReference>
<dbReference type="Pfam" id="PF05699">
    <property type="entry name" value="Dimer_Tnp_hAT"/>
    <property type="match status" value="1"/>
</dbReference>
<reference evidence="2" key="1">
    <citation type="submission" date="2021-02" db="EMBL/GenBank/DDBJ databases">
        <authorList>
            <person name="Nowell W R."/>
        </authorList>
    </citation>
    <scope>NUCLEOTIDE SEQUENCE</scope>
</reference>
<dbReference type="AlphaFoldDB" id="A0A818VPU3"/>
<name>A0A818VPU3_9BILA</name>
<dbReference type="SUPFAM" id="SSF53098">
    <property type="entry name" value="Ribonuclease H-like"/>
    <property type="match status" value="1"/>
</dbReference>
<proteinExistence type="predicted"/>
<dbReference type="InterPro" id="IPR012337">
    <property type="entry name" value="RNaseH-like_sf"/>
</dbReference>
<evidence type="ECO:0000259" key="1">
    <source>
        <dbReference type="Pfam" id="PF05699"/>
    </source>
</evidence>
<dbReference type="Proteomes" id="UP000663823">
    <property type="component" value="Unassembled WGS sequence"/>
</dbReference>
<accession>A0A818VPU3</accession>
<evidence type="ECO:0000313" key="2">
    <source>
        <dbReference type="EMBL" id="CAF3714226.1"/>
    </source>
</evidence>
<protein>
    <recommendedName>
        <fullName evidence="1">HAT C-terminal dimerisation domain-containing protein</fullName>
    </recommendedName>
</protein>
<sequence>MENLLKQKDNTEQFLVIKNDQKHVPSPNWSPFGFPAKHVEDGSYQRIISFANCFKRLTVHFITSDYELYTFNLCCCRCNGVDKAGEAVSQPIQQQLNLFGLLPYMDNYKITFTSDRGSNILKALKDSNSSEDDTTTLSSSKYVAANTLLSDLLSKSEEVLNTITTSKKLFKYLIDASIEHIRSILSSKSSKNQCYFKLSDINIIIERNKIDILLYVILSVLRTGFFSKTATYDINSTPIITFKNDELKRYLRVIIDDISKQPNPLPFWRDLQKKFPGLALLAHHLFSIPLTSAGVD</sequence>
<dbReference type="GO" id="GO:0046983">
    <property type="term" value="F:protein dimerization activity"/>
    <property type="evidence" value="ECO:0007669"/>
    <property type="project" value="InterPro"/>
</dbReference>
<evidence type="ECO:0000313" key="3">
    <source>
        <dbReference type="Proteomes" id="UP000663823"/>
    </source>
</evidence>
<gene>
    <name evidence="2" type="ORF">OTI717_LOCUS13394</name>
</gene>
<comment type="caution">
    <text evidence="2">The sequence shown here is derived from an EMBL/GenBank/DDBJ whole genome shotgun (WGS) entry which is preliminary data.</text>
</comment>
<feature type="domain" description="HAT C-terminal dimerisation" evidence="1">
    <location>
        <begin position="247"/>
        <end position="293"/>
    </location>
</feature>
<dbReference type="InterPro" id="IPR008906">
    <property type="entry name" value="HATC_C_dom"/>
</dbReference>
<organism evidence="2 3">
    <name type="scientific">Rotaria sordida</name>
    <dbReference type="NCBI Taxonomy" id="392033"/>
    <lineage>
        <taxon>Eukaryota</taxon>
        <taxon>Metazoa</taxon>
        <taxon>Spiralia</taxon>
        <taxon>Gnathifera</taxon>
        <taxon>Rotifera</taxon>
        <taxon>Eurotatoria</taxon>
        <taxon>Bdelloidea</taxon>
        <taxon>Philodinida</taxon>
        <taxon>Philodinidae</taxon>
        <taxon>Rotaria</taxon>
    </lineage>
</organism>